<keyword evidence="2" id="KW-0812">Transmembrane</keyword>
<reference evidence="3" key="2">
    <citation type="submission" date="2020-09" db="EMBL/GenBank/DDBJ databases">
        <authorList>
            <person name="Sun Q."/>
            <person name="Zhou Y."/>
        </authorList>
    </citation>
    <scope>NUCLEOTIDE SEQUENCE</scope>
    <source>
        <strain evidence="3">CGMCC 4.7679</strain>
    </source>
</reference>
<evidence type="ECO:0000313" key="3">
    <source>
        <dbReference type="EMBL" id="GHF58083.1"/>
    </source>
</evidence>
<dbReference type="AlphaFoldDB" id="A0A8H9ISL3"/>
<keyword evidence="2" id="KW-0472">Membrane</keyword>
<keyword evidence="2" id="KW-1133">Transmembrane helix</keyword>
<dbReference type="EMBL" id="BNAV01000004">
    <property type="protein sequence ID" value="GHF58083.1"/>
    <property type="molecule type" value="Genomic_DNA"/>
</dbReference>
<comment type="caution">
    <text evidence="3">The sequence shown here is derived from an EMBL/GenBank/DDBJ whole genome shotgun (WGS) entry which is preliminary data.</text>
</comment>
<gene>
    <name evidence="3" type="ORF">GCM10017566_34190</name>
</gene>
<dbReference type="NCBIfam" id="NF038356">
    <property type="entry name" value="actino_DLW39"/>
    <property type="match status" value="1"/>
</dbReference>
<feature type="transmembrane region" description="Helical" evidence="2">
    <location>
        <begin position="6"/>
        <end position="24"/>
    </location>
</feature>
<organism evidence="3 4">
    <name type="scientific">Amycolatopsis bartoniae</name>
    <dbReference type="NCBI Taxonomy" id="941986"/>
    <lineage>
        <taxon>Bacteria</taxon>
        <taxon>Bacillati</taxon>
        <taxon>Actinomycetota</taxon>
        <taxon>Actinomycetes</taxon>
        <taxon>Pseudonocardiales</taxon>
        <taxon>Pseudonocardiaceae</taxon>
        <taxon>Amycolatopsis</taxon>
    </lineage>
</organism>
<proteinExistence type="predicted"/>
<sequence length="68" mass="7039">MEEGLQVKKLLALAVIAGGVLFVIKRNKDAKAEAELWREATAPTDKPLGAVSTNGTTPARAAGAGHNN</sequence>
<evidence type="ECO:0000256" key="1">
    <source>
        <dbReference type="SAM" id="MobiDB-lite"/>
    </source>
</evidence>
<name>A0A8H9ISL3_9PSEU</name>
<accession>A0A8H9ISL3</accession>
<keyword evidence="4" id="KW-1185">Reference proteome</keyword>
<evidence type="ECO:0000256" key="2">
    <source>
        <dbReference type="SAM" id="Phobius"/>
    </source>
</evidence>
<reference evidence="3" key="1">
    <citation type="journal article" date="2014" name="Int. J. Syst. Evol. Microbiol.">
        <title>Complete genome sequence of Corynebacterium casei LMG S-19264T (=DSM 44701T), isolated from a smear-ripened cheese.</title>
        <authorList>
            <consortium name="US DOE Joint Genome Institute (JGI-PGF)"/>
            <person name="Walter F."/>
            <person name="Albersmeier A."/>
            <person name="Kalinowski J."/>
            <person name="Ruckert C."/>
        </authorList>
    </citation>
    <scope>NUCLEOTIDE SEQUENCE</scope>
    <source>
        <strain evidence="3">CGMCC 4.7679</strain>
    </source>
</reference>
<protein>
    <submittedName>
        <fullName evidence="3">Uncharacterized protein</fullName>
    </submittedName>
</protein>
<dbReference type="InterPro" id="IPR047990">
    <property type="entry name" value="DLW39-like"/>
</dbReference>
<evidence type="ECO:0000313" key="4">
    <source>
        <dbReference type="Proteomes" id="UP000658656"/>
    </source>
</evidence>
<dbReference type="Proteomes" id="UP000658656">
    <property type="component" value="Unassembled WGS sequence"/>
</dbReference>
<feature type="region of interest" description="Disordered" evidence="1">
    <location>
        <begin position="38"/>
        <end position="68"/>
    </location>
</feature>